<evidence type="ECO:0000313" key="1">
    <source>
        <dbReference type="EMBL" id="KAB8296057.1"/>
    </source>
</evidence>
<protein>
    <submittedName>
        <fullName evidence="1">Uncharacterized protein</fullName>
    </submittedName>
</protein>
<proteinExistence type="predicted"/>
<dbReference type="AlphaFoldDB" id="A0A5N6K1M3"/>
<keyword evidence="2" id="KW-1185">Reference proteome</keyword>
<dbReference type="OrthoDB" id="5363290at2759"/>
<reference evidence="1 2" key="1">
    <citation type="submission" date="2019-06" db="EMBL/GenBank/DDBJ databases">
        <title>Genome Sequence of the Brown Rot Fungal Pathogen Monilinia laxa.</title>
        <authorList>
            <person name="De Miccolis Angelini R.M."/>
            <person name="Landi L."/>
            <person name="Abate D."/>
            <person name="Pollastro S."/>
            <person name="Romanazzi G."/>
            <person name="Faretra F."/>
        </authorList>
    </citation>
    <scope>NUCLEOTIDE SEQUENCE [LARGE SCALE GENOMIC DNA]</scope>
    <source>
        <strain evidence="1 2">Mlax316</strain>
    </source>
</reference>
<dbReference type="EMBL" id="VIGI01000009">
    <property type="protein sequence ID" value="KAB8296057.1"/>
    <property type="molecule type" value="Genomic_DNA"/>
</dbReference>
<evidence type="ECO:0000313" key="2">
    <source>
        <dbReference type="Proteomes" id="UP000326757"/>
    </source>
</evidence>
<dbReference type="Proteomes" id="UP000326757">
    <property type="component" value="Unassembled WGS sequence"/>
</dbReference>
<comment type="caution">
    <text evidence="1">The sequence shown here is derived from an EMBL/GenBank/DDBJ whole genome shotgun (WGS) entry which is preliminary data.</text>
</comment>
<accession>A0A5N6K1M3</accession>
<sequence>MPSGLILLMRFCGRVARREWCCFGVGRRGLGGRGERRVGVEVREFRRKGRESRGDEIGSGVHYRLRYCHLVDLIPGIQTDVSNRLTNEIYHHSRNPISKAEIRYLRNGQKLLIWEDGRDYDHGDKTVMKA</sequence>
<name>A0A5N6K1M3_MONLA</name>
<organism evidence="1 2">
    <name type="scientific">Monilinia laxa</name>
    <name type="common">Brown rot fungus</name>
    <name type="synonym">Sclerotinia laxa</name>
    <dbReference type="NCBI Taxonomy" id="61186"/>
    <lineage>
        <taxon>Eukaryota</taxon>
        <taxon>Fungi</taxon>
        <taxon>Dikarya</taxon>
        <taxon>Ascomycota</taxon>
        <taxon>Pezizomycotina</taxon>
        <taxon>Leotiomycetes</taxon>
        <taxon>Helotiales</taxon>
        <taxon>Sclerotiniaceae</taxon>
        <taxon>Monilinia</taxon>
    </lineage>
</organism>
<gene>
    <name evidence="1" type="ORF">EYC80_008864</name>
</gene>